<dbReference type="EMBL" id="FNTH01000001">
    <property type="protein sequence ID" value="SEC88538.1"/>
    <property type="molecule type" value="Genomic_DNA"/>
</dbReference>
<proteinExistence type="predicted"/>
<dbReference type="AlphaFoldDB" id="A0A1H4W731"/>
<evidence type="ECO:0000313" key="2">
    <source>
        <dbReference type="Proteomes" id="UP000198992"/>
    </source>
</evidence>
<organism evidence="1 2">
    <name type="scientific">Bradyrhizobium erythrophlei</name>
    <dbReference type="NCBI Taxonomy" id="1437360"/>
    <lineage>
        <taxon>Bacteria</taxon>
        <taxon>Pseudomonadati</taxon>
        <taxon>Pseudomonadota</taxon>
        <taxon>Alphaproteobacteria</taxon>
        <taxon>Hyphomicrobiales</taxon>
        <taxon>Nitrobacteraceae</taxon>
        <taxon>Bradyrhizobium</taxon>
    </lineage>
</organism>
<reference evidence="1 2" key="1">
    <citation type="submission" date="2016-10" db="EMBL/GenBank/DDBJ databases">
        <authorList>
            <person name="de Groot N.N."/>
        </authorList>
    </citation>
    <scope>NUCLEOTIDE SEQUENCE [LARGE SCALE GENOMIC DNA]</scope>
    <source>
        <strain evidence="1 2">MT12</strain>
    </source>
</reference>
<evidence type="ECO:0000313" key="1">
    <source>
        <dbReference type="EMBL" id="SEC88538.1"/>
    </source>
</evidence>
<sequence>MHLSSAEWLPVASAPSDRELEVCVLDYDGMVHALMFPCHRDGAKWVDPAGSRHHDIQPTHWRKWMLSAN</sequence>
<gene>
    <name evidence="1" type="ORF">SAMN05444164_3007</name>
</gene>
<evidence type="ECO:0008006" key="3">
    <source>
        <dbReference type="Google" id="ProtNLM"/>
    </source>
</evidence>
<protein>
    <recommendedName>
        <fullName evidence="3">DUF551 domain-containing protein</fullName>
    </recommendedName>
</protein>
<dbReference type="RefSeq" id="WP_171947711.1">
    <property type="nucleotide sequence ID" value="NZ_FNTH01000001.1"/>
</dbReference>
<name>A0A1H4W731_9BRAD</name>
<accession>A0A1H4W731</accession>
<dbReference type="Proteomes" id="UP000198992">
    <property type="component" value="Unassembled WGS sequence"/>
</dbReference>